<keyword evidence="3" id="KW-1185">Reference proteome</keyword>
<accession>A0A166ESU9</accession>
<sequence>MTTANLNADACLALLQLANANGGTTAPSPTPPNMWTTLTPPVLSLSLLYNLYVLSQNMGWKWSRVLEVICQLQSGETNSDSNDPDGSILPRFATPATASRELSQDRPAIVAPVTDSVDRAEPDSTRLDDTSPPVVTRVMTRSNSIAQRFPSANATLLICFQDSGGQTQARSLSPPSMPATESPTSIIDADGRPRLPIISEVTTPQRSQSVGPPPMRCRSPDPIVENPVGAYPPAPSRRRRPRTRRRNRSVPALCSSPRGSVGLPGDSKE</sequence>
<feature type="compositionally biased region" description="Basic and acidic residues" evidence="1">
    <location>
        <begin position="116"/>
        <end position="129"/>
    </location>
</feature>
<proteinExistence type="predicted"/>
<dbReference type="EMBL" id="KV428039">
    <property type="protein sequence ID" value="KZT39905.1"/>
    <property type="molecule type" value="Genomic_DNA"/>
</dbReference>
<feature type="region of interest" description="Disordered" evidence="1">
    <location>
        <begin position="97"/>
        <end position="132"/>
    </location>
</feature>
<feature type="region of interest" description="Disordered" evidence="1">
    <location>
        <begin position="165"/>
        <end position="269"/>
    </location>
</feature>
<name>A0A166ESU9_9AGAM</name>
<gene>
    <name evidence="2" type="ORF">SISSUDRAFT_562328</name>
</gene>
<reference evidence="2 3" key="1">
    <citation type="journal article" date="2016" name="Mol. Biol. Evol.">
        <title>Comparative Genomics of Early-Diverging Mushroom-Forming Fungi Provides Insights into the Origins of Lignocellulose Decay Capabilities.</title>
        <authorList>
            <person name="Nagy L.G."/>
            <person name="Riley R."/>
            <person name="Tritt A."/>
            <person name="Adam C."/>
            <person name="Daum C."/>
            <person name="Floudas D."/>
            <person name="Sun H."/>
            <person name="Yadav J.S."/>
            <person name="Pangilinan J."/>
            <person name="Larsson K.H."/>
            <person name="Matsuura K."/>
            <person name="Barry K."/>
            <person name="Labutti K."/>
            <person name="Kuo R."/>
            <person name="Ohm R.A."/>
            <person name="Bhattacharya S.S."/>
            <person name="Shirouzu T."/>
            <person name="Yoshinaga Y."/>
            <person name="Martin F.M."/>
            <person name="Grigoriev I.V."/>
            <person name="Hibbett D.S."/>
        </authorList>
    </citation>
    <scope>NUCLEOTIDE SEQUENCE [LARGE SCALE GENOMIC DNA]</scope>
    <source>
        <strain evidence="2 3">HHB10207 ss-3</strain>
    </source>
</reference>
<dbReference type="Proteomes" id="UP000076798">
    <property type="component" value="Unassembled WGS sequence"/>
</dbReference>
<dbReference type="AlphaFoldDB" id="A0A166ESU9"/>
<organism evidence="2 3">
    <name type="scientific">Sistotremastrum suecicum HHB10207 ss-3</name>
    <dbReference type="NCBI Taxonomy" id="1314776"/>
    <lineage>
        <taxon>Eukaryota</taxon>
        <taxon>Fungi</taxon>
        <taxon>Dikarya</taxon>
        <taxon>Basidiomycota</taxon>
        <taxon>Agaricomycotina</taxon>
        <taxon>Agaricomycetes</taxon>
        <taxon>Sistotremastrales</taxon>
        <taxon>Sistotremastraceae</taxon>
        <taxon>Sistotremastrum</taxon>
    </lineage>
</organism>
<evidence type="ECO:0000256" key="1">
    <source>
        <dbReference type="SAM" id="MobiDB-lite"/>
    </source>
</evidence>
<evidence type="ECO:0000313" key="3">
    <source>
        <dbReference type="Proteomes" id="UP000076798"/>
    </source>
</evidence>
<evidence type="ECO:0000313" key="2">
    <source>
        <dbReference type="EMBL" id="KZT39905.1"/>
    </source>
</evidence>
<protein>
    <submittedName>
        <fullName evidence="2">Uncharacterized protein</fullName>
    </submittedName>
</protein>
<feature type="compositionally biased region" description="Polar residues" evidence="1">
    <location>
        <begin position="200"/>
        <end position="210"/>
    </location>
</feature>
<feature type="compositionally biased region" description="Basic residues" evidence="1">
    <location>
        <begin position="236"/>
        <end position="248"/>
    </location>
</feature>
<feature type="compositionally biased region" description="Polar residues" evidence="1">
    <location>
        <begin position="165"/>
        <end position="185"/>
    </location>
</feature>